<dbReference type="InterPro" id="IPR049450">
    <property type="entry name" value="ACOT8-like_C"/>
</dbReference>
<dbReference type="InterPro" id="IPR029069">
    <property type="entry name" value="HotDog_dom_sf"/>
</dbReference>
<dbReference type="PANTHER" id="PTHR11066">
    <property type="entry name" value="ACYL-COA THIOESTERASE"/>
    <property type="match status" value="1"/>
</dbReference>
<feature type="region of interest" description="Disordered" evidence="3">
    <location>
        <begin position="127"/>
        <end position="198"/>
    </location>
</feature>
<evidence type="ECO:0000259" key="5">
    <source>
        <dbReference type="Pfam" id="PF20789"/>
    </source>
</evidence>
<dbReference type="Proteomes" id="UP001500729">
    <property type="component" value="Unassembled WGS sequence"/>
</dbReference>
<evidence type="ECO:0000313" key="6">
    <source>
        <dbReference type="EMBL" id="GAA0553174.1"/>
    </source>
</evidence>
<dbReference type="RefSeq" id="WP_009949956.1">
    <property type="nucleotide sequence ID" value="NZ_BAAAGS010000060.1"/>
</dbReference>
<feature type="domain" description="Acyl-CoA thioesterase-like N-terminal HotDog" evidence="4">
    <location>
        <begin position="53"/>
        <end position="128"/>
    </location>
</feature>
<dbReference type="InterPro" id="IPR049449">
    <property type="entry name" value="TesB_ACOT8-like_N"/>
</dbReference>
<evidence type="ECO:0000313" key="7">
    <source>
        <dbReference type="Proteomes" id="UP001500729"/>
    </source>
</evidence>
<keyword evidence="7" id="KW-1185">Reference proteome</keyword>
<name>A0ABP3NWT2_SACER</name>
<feature type="region of interest" description="Disordered" evidence="3">
    <location>
        <begin position="1"/>
        <end position="22"/>
    </location>
</feature>
<dbReference type="SUPFAM" id="SSF54637">
    <property type="entry name" value="Thioesterase/thiol ester dehydrase-isomerase"/>
    <property type="match status" value="2"/>
</dbReference>
<protein>
    <submittedName>
        <fullName evidence="6">Acyl-CoA thioesterase II</fullName>
    </submittedName>
</protein>
<feature type="domain" description="Acyl-CoA thioesterase-like C-terminal" evidence="5">
    <location>
        <begin position="169"/>
        <end position="300"/>
    </location>
</feature>
<dbReference type="Pfam" id="PF20789">
    <property type="entry name" value="4HBT_3C"/>
    <property type="match status" value="1"/>
</dbReference>
<comment type="caution">
    <text evidence="6">The sequence shown here is derived from an EMBL/GenBank/DDBJ whole genome shotgun (WGS) entry which is preliminary data.</text>
</comment>
<dbReference type="EMBL" id="BAAAGS010000060">
    <property type="protein sequence ID" value="GAA0553174.1"/>
    <property type="molecule type" value="Genomic_DNA"/>
</dbReference>
<gene>
    <name evidence="6" type="ORF">GCM10009533_59050</name>
</gene>
<dbReference type="InterPro" id="IPR042171">
    <property type="entry name" value="Acyl-CoA_hotdog"/>
</dbReference>
<dbReference type="CDD" id="cd03444">
    <property type="entry name" value="Thioesterase_II_repeat1"/>
    <property type="match status" value="1"/>
</dbReference>
<comment type="similarity">
    <text evidence="1">Belongs to the C/M/P thioester hydrolase family.</text>
</comment>
<dbReference type="Gene3D" id="2.40.160.210">
    <property type="entry name" value="Acyl-CoA thioesterase, double hotdog domain"/>
    <property type="match status" value="1"/>
</dbReference>
<dbReference type="Pfam" id="PF13622">
    <property type="entry name" value="4HBT_3"/>
    <property type="match status" value="1"/>
</dbReference>
<evidence type="ECO:0000256" key="2">
    <source>
        <dbReference type="ARBA" id="ARBA00022801"/>
    </source>
</evidence>
<accession>A0ABP3NWT2</accession>
<evidence type="ECO:0000256" key="1">
    <source>
        <dbReference type="ARBA" id="ARBA00006538"/>
    </source>
</evidence>
<dbReference type="PANTHER" id="PTHR11066:SF34">
    <property type="entry name" value="ACYL-COENZYME A THIOESTERASE 8"/>
    <property type="match status" value="1"/>
</dbReference>
<keyword evidence="2" id="KW-0378">Hydrolase</keyword>
<evidence type="ECO:0000256" key="3">
    <source>
        <dbReference type="SAM" id="MobiDB-lite"/>
    </source>
</evidence>
<proteinExistence type="inferred from homology"/>
<reference evidence="7" key="1">
    <citation type="journal article" date="2019" name="Int. J. Syst. Evol. Microbiol.">
        <title>The Global Catalogue of Microorganisms (GCM) 10K type strain sequencing project: providing services to taxonomists for standard genome sequencing and annotation.</title>
        <authorList>
            <consortium name="The Broad Institute Genomics Platform"/>
            <consortium name="The Broad Institute Genome Sequencing Center for Infectious Disease"/>
            <person name="Wu L."/>
            <person name="Ma J."/>
        </authorList>
    </citation>
    <scope>NUCLEOTIDE SEQUENCE [LARGE SCALE GENOMIC DNA]</scope>
    <source>
        <strain evidence="7">JCM 10303</strain>
    </source>
</reference>
<feature type="compositionally biased region" description="Basic and acidic residues" evidence="3">
    <location>
        <begin position="171"/>
        <end position="188"/>
    </location>
</feature>
<dbReference type="InterPro" id="IPR003703">
    <property type="entry name" value="Acyl_CoA_thio"/>
</dbReference>
<sequence>MDHIDMECTDAGPSGDETSLPGVINRTPLVDRIALRREDGCLVGFPVAGFDQRVFGGHLLAQLVLAAGAHAPARRVVESLHACFLRPGRPDEPIAYPVRTVRTGRTRTVLAVGAEQSGRELVTGLVSLGPGETNSSTASVRPPQVPEPESLPSLPQRRAAGLPADGVRLPPHGDWRTASRPLDVRPVDDPPGEPSAPRCLWLRADPVPGAESHLRRAVLAFASDRSLVPVIARARGERADLHRPAASADHAMWFHADPDLGNWLLYVQDCPAAGERGGLARGTLFDRDGRVVASVAQHAVLLD</sequence>
<organism evidence="6 7">
    <name type="scientific">Saccharopolyspora erythraea</name>
    <name type="common">Streptomyces erythraeus</name>
    <dbReference type="NCBI Taxonomy" id="1836"/>
    <lineage>
        <taxon>Bacteria</taxon>
        <taxon>Bacillati</taxon>
        <taxon>Actinomycetota</taxon>
        <taxon>Actinomycetes</taxon>
        <taxon>Pseudonocardiales</taxon>
        <taxon>Pseudonocardiaceae</taxon>
        <taxon>Saccharopolyspora</taxon>
    </lineage>
</organism>
<evidence type="ECO:0000259" key="4">
    <source>
        <dbReference type="Pfam" id="PF13622"/>
    </source>
</evidence>